<sequence length="82" mass="9576">MFQWCFCTHTDINLQNQYIWLASRLSKTRFDIEGSKLKTRSPFIVSGDDTLSGYQYVCSISAFLRVFLFETVNCMRLLVSAY</sequence>
<keyword evidence="2" id="KW-1185">Reference proteome</keyword>
<gene>
    <name evidence="1" type="ORF">QVD17_17396</name>
</gene>
<organism evidence="1 2">
    <name type="scientific">Tagetes erecta</name>
    <name type="common">African marigold</name>
    <dbReference type="NCBI Taxonomy" id="13708"/>
    <lineage>
        <taxon>Eukaryota</taxon>
        <taxon>Viridiplantae</taxon>
        <taxon>Streptophyta</taxon>
        <taxon>Embryophyta</taxon>
        <taxon>Tracheophyta</taxon>
        <taxon>Spermatophyta</taxon>
        <taxon>Magnoliopsida</taxon>
        <taxon>eudicotyledons</taxon>
        <taxon>Gunneridae</taxon>
        <taxon>Pentapetalae</taxon>
        <taxon>asterids</taxon>
        <taxon>campanulids</taxon>
        <taxon>Asterales</taxon>
        <taxon>Asteraceae</taxon>
        <taxon>Asteroideae</taxon>
        <taxon>Heliantheae alliance</taxon>
        <taxon>Tageteae</taxon>
        <taxon>Tagetes</taxon>
    </lineage>
</organism>
<name>A0AAD8KZE7_TARER</name>
<evidence type="ECO:0000313" key="1">
    <source>
        <dbReference type="EMBL" id="KAK1428560.1"/>
    </source>
</evidence>
<dbReference type="AlphaFoldDB" id="A0AAD8KZE7"/>
<accession>A0AAD8KZE7</accession>
<comment type="caution">
    <text evidence="1">The sequence shown here is derived from an EMBL/GenBank/DDBJ whole genome shotgun (WGS) entry which is preliminary data.</text>
</comment>
<proteinExistence type="predicted"/>
<dbReference type="Proteomes" id="UP001229421">
    <property type="component" value="Unassembled WGS sequence"/>
</dbReference>
<dbReference type="EMBL" id="JAUHHV010000004">
    <property type="protein sequence ID" value="KAK1428560.1"/>
    <property type="molecule type" value="Genomic_DNA"/>
</dbReference>
<evidence type="ECO:0000313" key="2">
    <source>
        <dbReference type="Proteomes" id="UP001229421"/>
    </source>
</evidence>
<reference evidence="1" key="1">
    <citation type="journal article" date="2023" name="bioRxiv">
        <title>Improved chromosome-level genome assembly for marigold (Tagetes erecta).</title>
        <authorList>
            <person name="Jiang F."/>
            <person name="Yuan L."/>
            <person name="Wang S."/>
            <person name="Wang H."/>
            <person name="Xu D."/>
            <person name="Wang A."/>
            <person name="Fan W."/>
        </authorList>
    </citation>
    <scope>NUCLEOTIDE SEQUENCE</scope>
    <source>
        <strain evidence="1">WSJ</strain>
        <tissue evidence="1">Leaf</tissue>
    </source>
</reference>
<protein>
    <submittedName>
        <fullName evidence="1">Uncharacterized protein</fullName>
    </submittedName>
</protein>